<dbReference type="SUPFAM" id="SSF51316">
    <property type="entry name" value="Mss4-like"/>
    <property type="match status" value="1"/>
</dbReference>
<name>A0A2U2DKX0_9HYPH</name>
<evidence type="ECO:0000313" key="7">
    <source>
        <dbReference type="Proteomes" id="UP000245252"/>
    </source>
</evidence>
<keyword evidence="7" id="KW-1185">Reference proteome</keyword>
<dbReference type="Pfam" id="PF04828">
    <property type="entry name" value="GFA"/>
    <property type="match status" value="1"/>
</dbReference>
<dbReference type="Proteomes" id="UP000245252">
    <property type="component" value="Unassembled WGS sequence"/>
</dbReference>
<organism evidence="6 7">
    <name type="scientific">Metarhizobium album</name>
    <dbReference type="NCBI Taxonomy" id="2182425"/>
    <lineage>
        <taxon>Bacteria</taxon>
        <taxon>Pseudomonadati</taxon>
        <taxon>Pseudomonadota</taxon>
        <taxon>Alphaproteobacteria</taxon>
        <taxon>Hyphomicrobiales</taxon>
        <taxon>Rhizobiaceae</taxon>
        <taxon>Metarhizobium</taxon>
    </lineage>
</organism>
<keyword evidence="3" id="KW-0862">Zinc</keyword>
<dbReference type="PANTHER" id="PTHR33337:SF40">
    <property type="entry name" value="CENP-V_GFA DOMAIN-CONTAINING PROTEIN-RELATED"/>
    <property type="match status" value="1"/>
</dbReference>
<dbReference type="EMBL" id="QFBC01000013">
    <property type="protein sequence ID" value="PWE53955.1"/>
    <property type="molecule type" value="Genomic_DNA"/>
</dbReference>
<accession>A0A2U2DKX0</accession>
<evidence type="ECO:0000313" key="6">
    <source>
        <dbReference type="EMBL" id="PWE53955.1"/>
    </source>
</evidence>
<comment type="caution">
    <text evidence="6">The sequence shown here is derived from an EMBL/GenBank/DDBJ whole genome shotgun (WGS) entry which is preliminary data.</text>
</comment>
<sequence>MAVRFERGSCFCGAIVAELEGEPFWINYDHDDDCRKAIGGPLTVWIGYPKDKVAFTNKGPRTFSKTPGIERGFCPDCGSSISYVDAGLRNEIRITIGFMDHPERFKPVAHGSWRMKLPWVDFADALPRFPSYTRERDVAIGYPDKRKVEDKKD</sequence>
<dbReference type="PANTHER" id="PTHR33337">
    <property type="entry name" value="GFA DOMAIN-CONTAINING PROTEIN"/>
    <property type="match status" value="1"/>
</dbReference>
<dbReference type="GO" id="GO:0016846">
    <property type="term" value="F:carbon-sulfur lyase activity"/>
    <property type="evidence" value="ECO:0007669"/>
    <property type="project" value="InterPro"/>
</dbReference>
<keyword evidence="2" id="KW-0479">Metal-binding</keyword>
<evidence type="ECO:0000256" key="3">
    <source>
        <dbReference type="ARBA" id="ARBA00022833"/>
    </source>
</evidence>
<evidence type="ECO:0000256" key="2">
    <source>
        <dbReference type="ARBA" id="ARBA00022723"/>
    </source>
</evidence>
<dbReference type="AlphaFoldDB" id="A0A2U2DKX0"/>
<evidence type="ECO:0000256" key="4">
    <source>
        <dbReference type="ARBA" id="ARBA00023239"/>
    </source>
</evidence>
<feature type="domain" description="CENP-V/GFA" evidence="5">
    <location>
        <begin position="6"/>
        <end position="114"/>
    </location>
</feature>
<dbReference type="GO" id="GO:0046872">
    <property type="term" value="F:metal ion binding"/>
    <property type="evidence" value="ECO:0007669"/>
    <property type="project" value="UniProtKB-KW"/>
</dbReference>
<reference evidence="6 7" key="1">
    <citation type="submission" date="2018-05" db="EMBL/GenBank/DDBJ databases">
        <title>The draft genome of strain NS-104.</title>
        <authorList>
            <person name="Hang P."/>
            <person name="Jiang J."/>
        </authorList>
    </citation>
    <scope>NUCLEOTIDE SEQUENCE [LARGE SCALE GENOMIC DNA]</scope>
    <source>
        <strain evidence="6 7">NS-104</strain>
    </source>
</reference>
<evidence type="ECO:0000259" key="5">
    <source>
        <dbReference type="PROSITE" id="PS51891"/>
    </source>
</evidence>
<protein>
    <submittedName>
        <fullName evidence="6">GFA family protein</fullName>
    </submittedName>
</protein>
<dbReference type="Gene3D" id="3.90.1590.10">
    <property type="entry name" value="glutathione-dependent formaldehyde- activating enzyme (gfa)"/>
    <property type="match status" value="1"/>
</dbReference>
<comment type="similarity">
    <text evidence="1">Belongs to the Gfa family.</text>
</comment>
<dbReference type="PROSITE" id="PS51891">
    <property type="entry name" value="CENP_V_GFA"/>
    <property type="match status" value="1"/>
</dbReference>
<dbReference type="InterPro" id="IPR006913">
    <property type="entry name" value="CENP-V/GFA"/>
</dbReference>
<gene>
    <name evidence="6" type="ORF">DEM27_23895</name>
</gene>
<dbReference type="OrthoDB" id="9807246at2"/>
<evidence type="ECO:0000256" key="1">
    <source>
        <dbReference type="ARBA" id="ARBA00005495"/>
    </source>
</evidence>
<dbReference type="InterPro" id="IPR011057">
    <property type="entry name" value="Mss4-like_sf"/>
</dbReference>
<keyword evidence="4" id="KW-0456">Lyase</keyword>
<dbReference type="RefSeq" id="WP_109460751.1">
    <property type="nucleotide sequence ID" value="NZ_QFBC01000013.1"/>
</dbReference>
<proteinExistence type="inferred from homology"/>